<keyword evidence="2" id="KW-1003">Cell membrane</keyword>
<dbReference type="CDD" id="cd13124">
    <property type="entry name" value="MATE_SpoVB_like"/>
    <property type="match status" value="1"/>
</dbReference>
<feature type="transmembrane region" description="Helical" evidence="6">
    <location>
        <begin position="455"/>
        <end position="477"/>
    </location>
</feature>
<feature type="transmembrane region" description="Helical" evidence="6">
    <location>
        <begin position="483"/>
        <end position="501"/>
    </location>
</feature>
<feature type="transmembrane region" description="Helical" evidence="6">
    <location>
        <begin position="353"/>
        <end position="372"/>
    </location>
</feature>
<feature type="transmembrane region" description="Helical" evidence="6">
    <location>
        <begin position="122"/>
        <end position="143"/>
    </location>
</feature>
<dbReference type="InterPro" id="IPR002797">
    <property type="entry name" value="Polysacc_synth"/>
</dbReference>
<dbReference type="STRING" id="86416.Clopa_3301"/>
<evidence type="ECO:0000256" key="3">
    <source>
        <dbReference type="ARBA" id="ARBA00022692"/>
    </source>
</evidence>
<organism evidence="7 8">
    <name type="scientific">Clostridium pasteurianum BC1</name>
    <dbReference type="NCBI Taxonomy" id="86416"/>
    <lineage>
        <taxon>Bacteria</taxon>
        <taxon>Bacillati</taxon>
        <taxon>Bacillota</taxon>
        <taxon>Clostridia</taxon>
        <taxon>Eubacteriales</taxon>
        <taxon>Clostridiaceae</taxon>
        <taxon>Clostridium</taxon>
    </lineage>
</organism>
<sequence>MKEQSTGKGFAILSAATMAAKLLSIIYMPFLLKIIGGNRPYAIYQVTYLIYAFIYVITNTGIPSAISKLVSEFVAVENYRSAIKTFKISRFLLFAIGIIMSIVMFLSAGSLTASIHYPEAKYSVIALCPAILFTSVASAYRGYFQGRSNMKPTAISQVLEQVFNTVFSLLFAAILIGRGIEAGVVGATVGTTLGALASALYLIITYEKNKHFKSGILHNNKRHTNKQVLRRIIKYSIPITVCIAITNAGTLIDSYNITSRLIAGGALTDYAQSIYGMYGKYLTLINMPITIISALAMAVLPAVSKAVALKNKKLVNDKINFAFRINFLIAVPAAVGLSVLSRPIYELLQIGDGYRIMIFGSIVVIFMALALIQTSILQGMGRIYIVTFYSILGLIAKYVVNYILVAIPKIGIYGAIIGSAIGFGVPIILNIIYIQKILKLKINFKSYIFKPIVSSIFMAAVTYVIYNILSYILHFIVKGYLNNAVSLLAAVAMGVLAYLYAMILCKGITKDELDIIPGRIKRFIPKRIISNIR</sequence>
<dbReference type="AlphaFoldDB" id="R4KC58"/>
<comment type="subcellular location">
    <subcellularLocation>
        <location evidence="1">Cell membrane</location>
        <topology evidence="1">Multi-pass membrane protein</topology>
    </subcellularLocation>
</comment>
<dbReference type="KEGG" id="cpas:Clopa_3301"/>
<dbReference type="PANTHER" id="PTHR30250">
    <property type="entry name" value="PST FAMILY PREDICTED COLANIC ACID TRANSPORTER"/>
    <property type="match status" value="1"/>
</dbReference>
<reference evidence="7 8" key="1">
    <citation type="submission" date="2012-01" db="EMBL/GenBank/DDBJ databases">
        <title>Complete sequence of chromosome of Clostridium pasteurianum BC1.</title>
        <authorList>
            <consortium name="US DOE Joint Genome Institute"/>
            <person name="Lucas S."/>
            <person name="Han J."/>
            <person name="Lapidus A."/>
            <person name="Cheng J.-F."/>
            <person name="Goodwin L."/>
            <person name="Pitluck S."/>
            <person name="Peters L."/>
            <person name="Mikhailova N."/>
            <person name="Teshima H."/>
            <person name="Detter J.C."/>
            <person name="Han C."/>
            <person name="Tapia R."/>
            <person name="Land M."/>
            <person name="Hauser L."/>
            <person name="Kyrpides N."/>
            <person name="Ivanova N."/>
            <person name="Pagani I."/>
            <person name="Dunn J."/>
            <person name="Taghavi S."/>
            <person name="Francis A."/>
            <person name="van der Lelie D."/>
            <person name="Woyke T."/>
        </authorList>
    </citation>
    <scope>NUCLEOTIDE SEQUENCE [LARGE SCALE GENOMIC DNA]</scope>
    <source>
        <strain evidence="7 8">BC1</strain>
    </source>
</reference>
<feature type="transmembrane region" description="Helical" evidence="6">
    <location>
        <begin position="410"/>
        <end position="434"/>
    </location>
</feature>
<dbReference type="InterPro" id="IPR024923">
    <property type="entry name" value="PG_synth_SpoVB"/>
</dbReference>
<evidence type="ECO:0000313" key="7">
    <source>
        <dbReference type="EMBL" id="AGK98104.1"/>
    </source>
</evidence>
<feature type="transmembrane region" description="Helical" evidence="6">
    <location>
        <begin position="384"/>
        <end position="404"/>
    </location>
</feature>
<keyword evidence="8" id="KW-1185">Reference proteome</keyword>
<gene>
    <name evidence="7" type="ORF">Clopa_3301</name>
</gene>
<feature type="transmembrane region" description="Helical" evidence="6">
    <location>
        <begin position="232"/>
        <end position="252"/>
    </location>
</feature>
<name>R4KC58_CLOPA</name>
<keyword evidence="3 6" id="KW-0812">Transmembrane</keyword>
<feature type="transmembrane region" description="Helical" evidence="6">
    <location>
        <begin position="321"/>
        <end position="341"/>
    </location>
</feature>
<dbReference type="GO" id="GO:0005886">
    <property type="term" value="C:plasma membrane"/>
    <property type="evidence" value="ECO:0007669"/>
    <property type="project" value="UniProtKB-SubCell"/>
</dbReference>
<dbReference type="eggNOG" id="COG2244">
    <property type="taxonomic scope" value="Bacteria"/>
</dbReference>
<keyword evidence="4 6" id="KW-1133">Transmembrane helix</keyword>
<accession>R4KC58</accession>
<evidence type="ECO:0000256" key="5">
    <source>
        <dbReference type="ARBA" id="ARBA00023136"/>
    </source>
</evidence>
<proteinExistence type="predicted"/>
<dbReference type="EMBL" id="CP003261">
    <property type="protein sequence ID" value="AGK98104.1"/>
    <property type="molecule type" value="Genomic_DNA"/>
</dbReference>
<evidence type="ECO:0000256" key="2">
    <source>
        <dbReference type="ARBA" id="ARBA00022475"/>
    </source>
</evidence>
<feature type="transmembrane region" description="Helical" evidence="6">
    <location>
        <begin position="182"/>
        <end position="204"/>
    </location>
</feature>
<feature type="transmembrane region" description="Helical" evidence="6">
    <location>
        <begin position="12"/>
        <end position="36"/>
    </location>
</feature>
<feature type="transmembrane region" description="Helical" evidence="6">
    <location>
        <begin position="91"/>
        <end position="116"/>
    </location>
</feature>
<dbReference type="OrthoDB" id="9775950at2"/>
<dbReference type="PATRIC" id="fig|86416.3.peg.3289"/>
<dbReference type="Proteomes" id="UP000013523">
    <property type="component" value="Chromosome"/>
</dbReference>
<feature type="transmembrane region" description="Helical" evidence="6">
    <location>
        <begin position="281"/>
        <end position="300"/>
    </location>
</feature>
<dbReference type="HOGENOM" id="CLU_022017_2_1_9"/>
<dbReference type="PIRSF" id="PIRSF038958">
    <property type="entry name" value="PG_synth_SpoVB"/>
    <property type="match status" value="1"/>
</dbReference>
<feature type="transmembrane region" description="Helical" evidence="6">
    <location>
        <begin position="48"/>
        <end position="70"/>
    </location>
</feature>
<evidence type="ECO:0000256" key="6">
    <source>
        <dbReference type="SAM" id="Phobius"/>
    </source>
</evidence>
<keyword evidence="5 6" id="KW-0472">Membrane</keyword>
<dbReference type="Pfam" id="PF01943">
    <property type="entry name" value="Polysacc_synt"/>
    <property type="match status" value="1"/>
</dbReference>
<dbReference type="InterPro" id="IPR050833">
    <property type="entry name" value="Poly_Biosynth_Transport"/>
</dbReference>
<evidence type="ECO:0000256" key="1">
    <source>
        <dbReference type="ARBA" id="ARBA00004651"/>
    </source>
</evidence>
<dbReference type="RefSeq" id="WP_015616390.1">
    <property type="nucleotide sequence ID" value="NC_021182.1"/>
</dbReference>
<feature type="transmembrane region" description="Helical" evidence="6">
    <location>
        <begin position="155"/>
        <end position="176"/>
    </location>
</feature>
<dbReference type="PANTHER" id="PTHR30250:SF21">
    <property type="entry name" value="LIPID II FLIPPASE MURJ"/>
    <property type="match status" value="1"/>
</dbReference>
<evidence type="ECO:0000313" key="8">
    <source>
        <dbReference type="Proteomes" id="UP000013523"/>
    </source>
</evidence>
<evidence type="ECO:0000256" key="4">
    <source>
        <dbReference type="ARBA" id="ARBA00022989"/>
    </source>
</evidence>
<protein>
    <submittedName>
        <fullName evidence="7">Putative membrane protein, putative virulence factor</fullName>
    </submittedName>
</protein>